<reference evidence="2" key="2">
    <citation type="journal article" date="2014" name="ISME J.">
        <title>Microbial stratification in low pH oxic and suboxic macroscopic growths along an acid mine drainage.</title>
        <authorList>
            <person name="Mendez-Garcia C."/>
            <person name="Mesa V."/>
            <person name="Sprenger R.R."/>
            <person name="Richter M."/>
            <person name="Diez M.S."/>
            <person name="Solano J."/>
            <person name="Bargiela R."/>
            <person name="Golyshina O.V."/>
            <person name="Manteca A."/>
            <person name="Ramos J.L."/>
            <person name="Gallego J.R."/>
            <person name="Llorente I."/>
            <person name="Martins Dos Santos V.A."/>
            <person name="Jensen O.N."/>
            <person name="Pelaez A.I."/>
            <person name="Sanchez J."/>
            <person name="Ferrer M."/>
        </authorList>
    </citation>
    <scope>NUCLEOTIDE SEQUENCE</scope>
</reference>
<keyword evidence="2" id="KW-0489">Methyltransferase</keyword>
<dbReference type="InterPro" id="IPR029063">
    <property type="entry name" value="SAM-dependent_MTases_sf"/>
</dbReference>
<reference evidence="2" key="1">
    <citation type="submission" date="2013-08" db="EMBL/GenBank/DDBJ databases">
        <authorList>
            <person name="Mendez C."/>
            <person name="Richter M."/>
            <person name="Ferrer M."/>
            <person name="Sanchez J."/>
        </authorList>
    </citation>
    <scope>NUCLEOTIDE SEQUENCE</scope>
</reference>
<dbReference type="Pfam" id="PF05050">
    <property type="entry name" value="Methyltransf_21"/>
    <property type="match status" value="1"/>
</dbReference>
<feature type="domain" description="Methyltransferase FkbM" evidence="1">
    <location>
        <begin position="57"/>
        <end position="198"/>
    </location>
</feature>
<accession>T0YX93</accession>
<evidence type="ECO:0000259" key="1">
    <source>
        <dbReference type="Pfam" id="PF05050"/>
    </source>
</evidence>
<dbReference type="NCBIfam" id="TIGR01444">
    <property type="entry name" value="fkbM_fam"/>
    <property type="match status" value="1"/>
</dbReference>
<dbReference type="PANTHER" id="PTHR34203">
    <property type="entry name" value="METHYLTRANSFERASE, FKBM FAMILY PROTEIN"/>
    <property type="match status" value="1"/>
</dbReference>
<keyword evidence="2" id="KW-0808">Transferase</keyword>
<dbReference type="Gene3D" id="3.40.50.150">
    <property type="entry name" value="Vaccinia Virus protein VP39"/>
    <property type="match status" value="1"/>
</dbReference>
<protein>
    <submittedName>
        <fullName evidence="2">Methyltransferase FkbM domain protein</fullName>
    </submittedName>
</protein>
<evidence type="ECO:0000313" key="2">
    <source>
        <dbReference type="EMBL" id="EQD40231.1"/>
    </source>
</evidence>
<gene>
    <name evidence="2" type="ORF">B1B_15006</name>
</gene>
<sequence>MKGAKENHISNWTKPIRLTRDISIIYNDPHDMAAIIEVALLDVYGIKSLARGDAVLDLGAGVGEFSVFSSKRVGRSGLVISVEPSPQDYEALVRNVKDNGCSNVVTLRGAFSASRGKLDLRFKDHSFSAETVSLQEVKRQLQDCKRDGFDAIKIDIEGGEVEALSCLREILGKTRCIMIELHGTKENVDQLLLPLGFRFRRLKRRDYIVSALVYFLKHPKTFLHILRLFNSTGENPGLGKLFRGIDITQSEELMVGVYENLNSETSSHLRGDD</sequence>
<dbReference type="PANTHER" id="PTHR34203:SF15">
    <property type="entry name" value="SLL1173 PROTEIN"/>
    <property type="match status" value="1"/>
</dbReference>
<proteinExistence type="predicted"/>
<dbReference type="SUPFAM" id="SSF53335">
    <property type="entry name" value="S-adenosyl-L-methionine-dependent methyltransferases"/>
    <property type="match status" value="1"/>
</dbReference>
<dbReference type="GO" id="GO:0032259">
    <property type="term" value="P:methylation"/>
    <property type="evidence" value="ECO:0007669"/>
    <property type="project" value="UniProtKB-KW"/>
</dbReference>
<organism evidence="2">
    <name type="scientific">mine drainage metagenome</name>
    <dbReference type="NCBI Taxonomy" id="410659"/>
    <lineage>
        <taxon>unclassified sequences</taxon>
        <taxon>metagenomes</taxon>
        <taxon>ecological metagenomes</taxon>
    </lineage>
</organism>
<dbReference type="AlphaFoldDB" id="T0YX93"/>
<dbReference type="InterPro" id="IPR052514">
    <property type="entry name" value="SAM-dependent_MTase"/>
</dbReference>
<dbReference type="EMBL" id="AUZY01009976">
    <property type="protein sequence ID" value="EQD40231.1"/>
    <property type="molecule type" value="Genomic_DNA"/>
</dbReference>
<comment type="caution">
    <text evidence="2">The sequence shown here is derived from an EMBL/GenBank/DDBJ whole genome shotgun (WGS) entry which is preliminary data.</text>
</comment>
<dbReference type="InterPro" id="IPR006342">
    <property type="entry name" value="FkbM_mtfrase"/>
</dbReference>
<name>T0YX93_9ZZZZ</name>
<dbReference type="GO" id="GO:0008168">
    <property type="term" value="F:methyltransferase activity"/>
    <property type="evidence" value="ECO:0007669"/>
    <property type="project" value="UniProtKB-KW"/>
</dbReference>